<name>A0A101K5T4_FUSNC</name>
<gene>
    <name evidence="1" type="ORF">RO03_00565</name>
</gene>
<dbReference type="AlphaFoldDB" id="A0A101K5T4"/>
<evidence type="ECO:0008006" key="3">
    <source>
        <dbReference type="Google" id="ProtNLM"/>
    </source>
</evidence>
<organism evidence="1 2">
    <name type="scientific">Fusobacterium nucleatum subsp. nucleatum</name>
    <dbReference type="NCBI Taxonomy" id="76856"/>
    <lineage>
        <taxon>Bacteria</taxon>
        <taxon>Fusobacteriati</taxon>
        <taxon>Fusobacteriota</taxon>
        <taxon>Fusobacteriia</taxon>
        <taxon>Fusobacteriales</taxon>
        <taxon>Fusobacteriaceae</taxon>
        <taxon>Fusobacterium</taxon>
    </lineage>
</organism>
<dbReference type="RefSeq" id="WP_059222362.1">
    <property type="nucleotide sequence ID" value="NZ_LMVH01000001.1"/>
</dbReference>
<proteinExistence type="predicted"/>
<dbReference type="Pfam" id="PF19645">
    <property type="entry name" value="DUF6148"/>
    <property type="match status" value="1"/>
</dbReference>
<dbReference type="OrthoDB" id="80936at2"/>
<dbReference type="InterPro" id="IPR046146">
    <property type="entry name" value="DUF6148"/>
</dbReference>
<evidence type="ECO:0000313" key="2">
    <source>
        <dbReference type="Proteomes" id="UP000054800"/>
    </source>
</evidence>
<protein>
    <recommendedName>
        <fullName evidence="3">Phage protein</fullName>
    </recommendedName>
</protein>
<dbReference type="EMBL" id="LMVH01000001">
    <property type="protein sequence ID" value="KUL98067.1"/>
    <property type="molecule type" value="Genomic_DNA"/>
</dbReference>
<reference evidence="1 2" key="1">
    <citation type="submission" date="2015-10" db="EMBL/GenBank/DDBJ databases">
        <authorList>
            <person name="Gilbert D.G."/>
        </authorList>
    </citation>
    <scope>NUCLEOTIDE SEQUENCE [LARGE SCALE GENOMIC DNA]</scope>
    <source>
        <strain evidence="1 2">ChDC F311</strain>
    </source>
</reference>
<sequence length="136" mass="15988">MRNIASFENKLIEIEEAEEDLILHGSAWFAGVEFLKENSADMKKLADLKEHYKKKIDEILNTKITVQECERYIRLYLEAEEAVLKGQEYTIDGQNLKRADLEQIRKGRIWWENKKAQIESGTGEGIRFFQIVPHEF</sequence>
<accession>A0A101K5T4</accession>
<dbReference type="Proteomes" id="UP000054800">
    <property type="component" value="Unassembled WGS sequence"/>
</dbReference>
<comment type="caution">
    <text evidence="1">The sequence shown here is derived from an EMBL/GenBank/DDBJ whole genome shotgun (WGS) entry which is preliminary data.</text>
</comment>
<evidence type="ECO:0000313" key="1">
    <source>
        <dbReference type="EMBL" id="KUL98067.1"/>
    </source>
</evidence>